<keyword evidence="4" id="KW-1003">Cell membrane</keyword>
<dbReference type="InterPro" id="IPR000067">
    <property type="entry name" value="FlgMring_FliF"/>
</dbReference>
<dbReference type="GO" id="GO:0009431">
    <property type="term" value="C:bacterial-type flagellum basal body, MS ring"/>
    <property type="evidence" value="ECO:0007669"/>
    <property type="project" value="InterPro"/>
</dbReference>
<dbReference type="PRINTS" id="PR01009">
    <property type="entry name" value="FLGMRINGFLIF"/>
</dbReference>
<evidence type="ECO:0000259" key="12">
    <source>
        <dbReference type="Pfam" id="PF08345"/>
    </source>
</evidence>
<dbReference type="NCBIfam" id="TIGR00206">
    <property type="entry name" value="fliF"/>
    <property type="match status" value="1"/>
</dbReference>
<dbReference type="Proteomes" id="UP000006056">
    <property type="component" value="Chromosome"/>
</dbReference>
<dbReference type="GO" id="GO:0071973">
    <property type="term" value="P:bacterial-type flagellum-dependent cell motility"/>
    <property type="evidence" value="ECO:0007669"/>
    <property type="project" value="InterPro"/>
</dbReference>
<evidence type="ECO:0000313" key="13">
    <source>
        <dbReference type="EMBL" id="AFL88119.1"/>
    </source>
</evidence>
<comment type="subcellular location">
    <subcellularLocation>
        <location evidence="1 9">Bacterial flagellum basal body</location>
    </subcellularLocation>
    <subcellularLocation>
        <location evidence="2">Cell membrane</location>
        <topology evidence="2">Multi-pass membrane protein</topology>
    </subcellularLocation>
</comment>
<evidence type="ECO:0000256" key="4">
    <source>
        <dbReference type="ARBA" id="ARBA00022475"/>
    </source>
</evidence>
<comment type="function">
    <text evidence="9">The M ring may be actively involved in energy transduction.</text>
</comment>
<evidence type="ECO:0000256" key="7">
    <source>
        <dbReference type="ARBA" id="ARBA00023136"/>
    </source>
</evidence>
<keyword evidence="13" id="KW-0282">Flagellum</keyword>
<keyword evidence="8 9" id="KW-0975">Bacterial flagellum</keyword>
<dbReference type="PANTHER" id="PTHR30046">
    <property type="entry name" value="FLAGELLAR M-RING PROTEIN"/>
    <property type="match status" value="1"/>
</dbReference>
<keyword evidence="5" id="KW-0812">Transmembrane</keyword>
<feature type="domain" description="Flagellar M-ring N-terminal" evidence="11">
    <location>
        <begin position="28"/>
        <end position="198"/>
    </location>
</feature>
<dbReference type="InterPro" id="IPR043427">
    <property type="entry name" value="YscJ/FliF"/>
</dbReference>
<evidence type="ECO:0000256" key="1">
    <source>
        <dbReference type="ARBA" id="ARBA00004117"/>
    </source>
</evidence>
<keyword evidence="7" id="KW-0472">Membrane</keyword>
<accession>I3ZFV1</accession>
<dbReference type="AlphaFoldDB" id="I3ZFV1"/>
<dbReference type="GO" id="GO:0003774">
    <property type="term" value="F:cytoskeletal motor activity"/>
    <property type="evidence" value="ECO:0007669"/>
    <property type="project" value="InterPro"/>
</dbReference>
<organism evidence="13 14">
    <name type="scientific">Terriglobus roseus (strain DSM 18391 / NRRL B-41598 / KBS 63)</name>
    <dbReference type="NCBI Taxonomy" id="926566"/>
    <lineage>
        <taxon>Bacteria</taxon>
        <taxon>Pseudomonadati</taxon>
        <taxon>Acidobacteriota</taxon>
        <taxon>Terriglobia</taxon>
        <taxon>Terriglobales</taxon>
        <taxon>Acidobacteriaceae</taxon>
        <taxon>Terriglobus</taxon>
    </lineage>
</organism>
<evidence type="ECO:0000256" key="2">
    <source>
        <dbReference type="ARBA" id="ARBA00004651"/>
    </source>
</evidence>
<evidence type="ECO:0000256" key="10">
    <source>
        <dbReference type="SAM" id="MobiDB-lite"/>
    </source>
</evidence>
<dbReference type="InterPro" id="IPR013556">
    <property type="entry name" value="Flag_M-ring_C"/>
</dbReference>
<dbReference type="Pfam" id="PF01514">
    <property type="entry name" value="YscJ_FliF"/>
    <property type="match status" value="1"/>
</dbReference>
<dbReference type="Gene3D" id="3.30.300.30">
    <property type="match status" value="1"/>
</dbReference>
<dbReference type="KEGG" id="trs:Terro_1827"/>
<dbReference type="PIRSF" id="PIRSF004862">
    <property type="entry name" value="FliF"/>
    <property type="match status" value="1"/>
</dbReference>
<feature type="domain" description="Flagellar M-ring C-terminal" evidence="12">
    <location>
        <begin position="225"/>
        <end position="404"/>
    </location>
</feature>
<sequence>MPAAQRRLLLMCGAALLALSALSIWWGTRTDWRTLFSGMDGRDAVAMQQQLTVAGIPYQTTPDGTAVQVPAEQLDKARVAISTGGLPQSGRLGFELFDKPNWVGSEFDEKVNFQRALEGELEHTIGSLEAVRSARVHIVLPKQGAFSSEDQPAKASAVLKLRRSNLPREQSDAIRNLIAGSVEGLHSDGVTLVDADGRTDLSPTSASGNDLEQEHLLHAKLIQVLKPLAGAGNVHATVSIAYLRGSEEHTDEVYDPQSATPVSTQRTDQTSAASRPSGVAGASSNPPGAQATVNNAAPNTAPAATPTPAATQNGQTQTTHEESNSYAVTRHVTHTEEAPGRVRRVTAAIVVNDREIQQMSGKRMHTAWQHRTPEEMKQLQQLAQAAVGFDDKRGDQVVLENVAFSGNNDVAPAGGLTRAFDGVTDMLRAQPTLPRAVATGIGILILGLFVLRPLTKQTQQLLGTPAKPLLTAASTSPTGQPAELAIGDATGARMSTQHVFDRVTEGIHAEPESSRRLIGSWIGAAEEAD</sequence>
<evidence type="ECO:0000256" key="3">
    <source>
        <dbReference type="ARBA" id="ARBA00007971"/>
    </source>
</evidence>
<dbReference type="InterPro" id="IPR045851">
    <property type="entry name" value="AMP-bd_C_sf"/>
</dbReference>
<feature type="region of interest" description="Disordered" evidence="10">
    <location>
        <begin position="249"/>
        <end position="339"/>
    </location>
</feature>
<gene>
    <name evidence="13" type="ordered locus">Terro_1827</name>
</gene>
<dbReference type="STRING" id="926566.Terro_1827"/>
<evidence type="ECO:0000256" key="6">
    <source>
        <dbReference type="ARBA" id="ARBA00022989"/>
    </source>
</evidence>
<keyword evidence="13" id="KW-0966">Cell projection</keyword>
<dbReference type="GO" id="GO:0005886">
    <property type="term" value="C:plasma membrane"/>
    <property type="evidence" value="ECO:0007669"/>
    <property type="project" value="UniProtKB-SubCell"/>
</dbReference>
<evidence type="ECO:0000256" key="9">
    <source>
        <dbReference type="PIRNR" id="PIRNR004862"/>
    </source>
</evidence>
<dbReference type="OrthoDB" id="9807026at2"/>
<name>I3ZFV1_TERRK</name>
<dbReference type="HOGENOM" id="CLU_028108_1_1_0"/>
<evidence type="ECO:0000259" key="11">
    <source>
        <dbReference type="Pfam" id="PF01514"/>
    </source>
</evidence>
<reference evidence="13 14" key="1">
    <citation type="submission" date="2012-06" db="EMBL/GenBank/DDBJ databases">
        <title>Complete genome of Terriglobus roseus DSM 18391.</title>
        <authorList>
            <consortium name="US DOE Joint Genome Institute (JGI-PGF)"/>
            <person name="Lucas S."/>
            <person name="Copeland A."/>
            <person name="Lapidus A."/>
            <person name="Glavina del Rio T."/>
            <person name="Dalin E."/>
            <person name="Tice H."/>
            <person name="Bruce D."/>
            <person name="Goodwin L."/>
            <person name="Pitluck S."/>
            <person name="Peters L."/>
            <person name="Mikhailova N."/>
            <person name="Munk A.C.C."/>
            <person name="Kyrpides N."/>
            <person name="Mavromatis K."/>
            <person name="Ivanova N."/>
            <person name="Brettin T."/>
            <person name="Detter J.C."/>
            <person name="Han C."/>
            <person name="Larimer F."/>
            <person name="Land M."/>
            <person name="Hauser L."/>
            <person name="Markowitz V."/>
            <person name="Cheng J.-F."/>
            <person name="Hugenholtz P."/>
            <person name="Woyke T."/>
            <person name="Wu D."/>
            <person name="Brambilla E."/>
            <person name="Klenk H.-P."/>
            <person name="Eisen J.A."/>
        </authorList>
    </citation>
    <scope>NUCLEOTIDE SEQUENCE [LARGE SCALE GENOMIC DNA]</scope>
    <source>
        <strain evidence="14">DSM 18391 / NRRL B-41598 / KBS 63</strain>
    </source>
</reference>
<feature type="compositionally biased region" description="Polar residues" evidence="10">
    <location>
        <begin position="257"/>
        <end position="274"/>
    </location>
</feature>
<evidence type="ECO:0000256" key="5">
    <source>
        <dbReference type="ARBA" id="ARBA00022692"/>
    </source>
</evidence>
<dbReference type="EMBL" id="CP003379">
    <property type="protein sequence ID" value="AFL88119.1"/>
    <property type="molecule type" value="Genomic_DNA"/>
</dbReference>
<proteinExistence type="inferred from homology"/>
<comment type="similarity">
    <text evidence="3 9">Belongs to the FliF family.</text>
</comment>
<dbReference type="PATRIC" id="fig|926566.3.peg.1804"/>
<dbReference type="eggNOG" id="COG1766">
    <property type="taxonomic scope" value="Bacteria"/>
</dbReference>
<dbReference type="PANTHER" id="PTHR30046:SF0">
    <property type="entry name" value="FLAGELLAR M-RING PROTEIN"/>
    <property type="match status" value="1"/>
</dbReference>
<keyword evidence="14" id="KW-1185">Reference proteome</keyword>
<evidence type="ECO:0000313" key="14">
    <source>
        <dbReference type="Proteomes" id="UP000006056"/>
    </source>
</evidence>
<keyword evidence="6" id="KW-1133">Transmembrane helix</keyword>
<feature type="compositionally biased region" description="Low complexity" evidence="10">
    <location>
        <begin position="289"/>
        <end position="318"/>
    </location>
</feature>
<protein>
    <recommendedName>
        <fullName evidence="9">Flagellar M-ring protein</fullName>
    </recommendedName>
</protein>
<dbReference type="Pfam" id="PF08345">
    <property type="entry name" value="YscJ_FliF_C"/>
    <property type="match status" value="1"/>
</dbReference>
<evidence type="ECO:0000256" key="8">
    <source>
        <dbReference type="ARBA" id="ARBA00023143"/>
    </source>
</evidence>
<dbReference type="InterPro" id="IPR006182">
    <property type="entry name" value="FliF_N_dom"/>
</dbReference>
<keyword evidence="13" id="KW-0969">Cilium</keyword>